<keyword evidence="2" id="KW-0472">Membrane</keyword>
<feature type="transmembrane region" description="Helical" evidence="2">
    <location>
        <begin position="68"/>
        <end position="85"/>
    </location>
</feature>
<evidence type="ECO:0000256" key="2">
    <source>
        <dbReference type="SAM" id="Phobius"/>
    </source>
</evidence>
<sequence>MTTDKTPNREERRTAKEEEAKRALARVDAEGETLGTSSFARTANKARDHFNATDSDQDDPMEVWGTRIGRIGGAIFAIFLVLWLLNHFTR</sequence>
<dbReference type="EMBL" id="OBEL01000003">
    <property type="protein sequence ID" value="SNZ19750.1"/>
    <property type="molecule type" value="Genomic_DNA"/>
</dbReference>
<evidence type="ECO:0000256" key="1">
    <source>
        <dbReference type="SAM" id="MobiDB-lite"/>
    </source>
</evidence>
<protein>
    <submittedName>
        <fullName evidence="3">Uncharacterized protein</fullName>
    </submittedName>
</protein>
<feature type="region of interest" description="Disordered" evidence="1">
    <location>
        <begin position="1"/>
        <end position="59"/>
    </location>
</feature>
<dbReference type="Proteomes" id="UP000219439">
    <property type="component" value="Unassembled WGS sequence"/>
</dbReference>
<keyword evidence="2" id="KW-1133">Transmembrane helix</keyword>
<dbReference type="OrthoDB" id="8449218at2"/>
<organism evidence="3 4">
    <name type="scientific">Cohaesibacter gelatinilyticus</name>
    <dbReference type="NCBI Taxonomy" id="372072"/>
    <lineage>
        <taxon>Bacteria</taxon>
        <taxon>Pseudomonadati</taxon>
        <taxon>Pseudomonadota</taxon>
        <taxon>Alphaproteobacteria</taxon>
        <taxon>Hyphomicrobiales</taxon>
        <taxon>Cohaesibacteraceae</taxon>
    </lineage>
</organism>
<feature type="compositionally biased region" description="Basic and acidic residues" evidence="1">
    <location>
        <begin position="1"/>
        <end position="29"/>
    </location>
</feature>
<proteinExistence type="predicted"/>
<gene>
    <name evidence="3" type="ORF">SAMN06265368_2842</name>
</gene>
<name>A0A285PDD4_9HYPH</name>
<reference evidence="3 4" key="1">
    <citation type="submission" date="2017-09" db="EMBL/GenBank/DDBJ databases">
        <authorList>
            <person name="Ehlers B."/>
            <person name="Leendertz F.H."/>
        </authorList>
    </citation>
    <scope>NUCLEOTIDE SEQUENCE [LARGE SCALE GENOMIC DNA]</scope>
    <source>
        <strain evidence="3 4">DSM 18289</strain>
    </source>
</reference>
<keyword evidence="4" id="KW-1185">Reference proteome</keyword>
<evidence type="ECO:0000313" key="4">
    <source>
        <dbReference type="Proteomes" id="UP000219439"/>
    </source>
</evidence>
<keyword evidence="2" id="KW-0812">Transmembrane</keyword>
<accession>A0A285PDD4</accession>
<evidence type="ECO:0000313" key="3">
    <source>
        <dbReference type="EMBL" id="SNZ19750.1"/>
    </source>
</evidence>
<dbReference type="RefSeq" id="WP_097154143.1">
    <property type="nucleotide sequence ID" value="NZ_OBEL01000003.1"/>
</dbReference>
<dbReference type="AlphaFoldDB" id="A0A285PDD4"/>